<proteinExistence type="predicted"/>
<dbReference type="Gene3D" id="1.10.8.1060">
    <property type="entry name" value="Corynebacterium glutamicum thioredoxin-dependent arsenate reductase, N-terminal domain"/>
    <property type="match status" value="1"/>
</dbReference>
<accession>A0A917SYJ0</accession>
<dbReference type="Proteomes" id="UP000655208">
    <property type="component" value="Unassembled WGS sequence"/>
</dbReference>
<organism evidence="2 3">
    <name type="scientific">Nakamurella endophytica</name>
    <dbReference type="NCBI Taxonomy" id="1748367"/>
    <lineage>
        <taxon>Bacteria</taxon>
        <taxon>Bacillati</taxon>
        <taxon>Actinomycetota</taxon>
        <taxon>Actinomycetes</taxon>
        <taxon>Nakamurellales</taxon>
        <taxon>Nakamurellaceae</taxon>
        <taxon>Nakamurella</taxon>
    </lineage>
</organism>
<gene>
    <name evidence="2" type="ORF">GCM10011594_23530</name>
</gene>
<evidence type="ECO:0000313" key="3">
    <source>
        <dbReference type="Proteomes" id="UP000655208"/>
    </source>
</evidence>
<name>A0A917SYJ0_9ACTN</name>
<evidence type="ECO:0000313" key="2">
    <source>
        <dbReference type="EMBL" id="GGM02712.1"/>
    </source>
</evidence>
<comment type="caution">
    <text evidence="2">The sequence shown here is derived from an EMBL/GenBank/DDBJ whole genome shotgun (WGS) entry which is preliminary data.</text>
</comment>
<dbReference type="EMBL" id="BMNA01000004">
    <property type="protein sequence ID" value="GGM02712.1"/>
    <property type="molecule type" value="Genomic_DNA"/>
</dbReference>
<dbReference type="RefSeq" id="WP_188941715.1">
    <property type="nucleotide sequence ID" value="NZ_BMNA01000004.1"/>
</dbReference>
<evidence type="ECO:0000256" key="1">
    <source>
        <dbReference type="SAM" id="MobiDB-lite"/>
    </source>
</evidence>
<keyword evidence="3" id="KW-1185">Reference proteome</keyword>
<protein>
    <submittedName>
        <fullName evidence="2">Uncharacterized protein</fullName>
    </submittedName>
</protein>
<feature type="region of interest" description="Disordered" evidence="1">
    <location>
        <begin position="1"/>
        <end position="44"/>
    </location>
</feature>
<reference evidence="2" key="1">
    <citation type="journal article" date="2014" name="Int. J. Syst. Evol. Microbiol.">
        <title>Complete genome sequence of Corynebacterium casei LMG S-19264T (=DSM 44701T), isolated from a smear-ripened cheese.</title>
        <authorList>
            <consortium name="US DOE Joint Genome Institute (JGI-PGF)"/>
            <person name="Walter F."/>
            <person name="Albersmeier A."/>
            <person name="Kalinowski J."/>
            <person name="Ruckert C."/>
        </authorList>
    </citation>
    <scope>NUCLEOTIDE SEQUENCE</scope>
    <source>
        <strain evidence="2">CGMCC 4.7308</strain>
    </source>
</reference>
<sequence length="106" mass="10847">MTRSHGSVPGGGSIPATRPPGVPSAAPPAGPVDGSARRSGQTPECVLDATRRLAGEFAGTVPVARVRSAVQACHDDLCDAGVHPLSMGELLERAARVRLREATGRD</sequence>
<dbReference type="AlphaFoldDB" id="A0A917SYJ0"/>
<reference evidence="2" key="2">
    <citation type="submission" date="2020-09" db="EMBL/GenBank/DDBJ databases">
        <authorList>
            <person name="Sun Q."/>
            <person name="Zhou Y."/>
        </authorList>
    </citation>
    <scope>NUCLEOTIDE SEQUENCE</scope>
    <source>
        <strain evidence="2">CGMCC 4.7308</strain>
    </source>
</reference>
<feature type="compositionally biased region" description="Pro residues" evidence="1">
    <location>
        <begin position="17"/>
        <end position="30"/>
    </location>
</feature>